<dbReference type="AlphaFoldDB" id="A0A4U5PCY8"/>
<feature type="domain" description="Peptidase S8 pro-domain" evidence="9">
    <location>
        <begin position="262"/>
        <end position="340"/>
    </location>
</feature>
<evidence type="ECO:0000256" key="5">
    <source>
        <dbReference type="ARBA" id="ARBA00022825"/>
    </source>
</evidence>
<dbReference type="Pfam" id="PF16470">
    <property type="entry name" value="S8_pro-domain"/>
    <property type="match status" value="1"/>
</dbReference>
<proteinExistence type="predicted"/>
<comment type="caution">
    <text evidence="10">The sequence shown here is derived from an EMBL/GenBank/DDBJ whole genome shotgun (WGS) entry which is preliminary data.</text>
</comment>
<keyword evidence="4" id="KW-0378">Hydrolase</keyword>
<dbReference type="PANTHER" id="PTHR42884">
    <property type="entry name" value="PROPROTEIN CONVERTASE SUBTILISIN/KEXIN-RELATED"/>
    <property type="match status" value="1"/>
</dbReference>
<evidence type="ECO:0000256" key="6">
    <source>
        <dbReference type="ARBA" id="ARBA00023145"/>
    </source>
</evidence>
<keyword evidence="5" id="KW-0720">Serine protease</keyword>
<dbReference type="PANTHER" id="PTHR42884:SF3">
    <property type="entry name" value="FURIN-LIKE PROTEASE 1, ISOFORMS 1_1-X_2"/>
    <property type="match status" value="1"/>
</dbReference>
<gene>
    <name evidence="10" type="ORF">L596_008499</name>
</gene>
<name>A0A4U5PCY8_STECR</name>
<keyword evidence="2" id="KW-0165">Cleavage on pair of basic residues</keyword>
<evidence type="ECO:0000256" key="4">
    <source>
        <dbReference type="ARBA" id="ARBA00022801"/>
    </source>
</evidence>
<reference evidence="10 11" key="2">
    <citation type="journal article" date="2019" name="G3 (Bethesda)">
        <title>Hybrid Assembly of the Genome of the Entomopathogenic Nematode Steinernema carpocapsae Identifies the X-Chromosome.</title>
        <authorList>
            <person name="Serra L."/>
            <person name="Macchietto M."/>
            <person name="Macias-Munoz A."/>
            <person name="McGill C.J."/>
            <person name="Rodriguez I.M."/>
            <person name="Rodriguez B."/>
            <person name="Murad R."/>
            <person name="Mortazavi A."/>
        </authorList>
    </citation>
    <scope>NUCLEOTIDE SEQUENCE [LARGE SCALE GENOMIC DNA]</scope>
    <source>
        <strain evidence="10 11">ALL</strain>
    </source>
</reference>
<dbReference type="GO" id="GO:0016486">
    <property type="term" value="P:peptide hormone processing"/>
    <property type="evidence" value="ECO:0007669"/>
    <property type="project" value="TreeGrafter"/>
</dbReference>
<dbReference type="Gene3D" id="3.30.70.850">
    <property type="entry name" value="Peptidase S8, pro-domain"/>
    <property type="match status" value="1"/>
</dbReference>
<evidence type="ECO:0000313" key="11">
    <source>
        <dbReference type="Proteomes" id="UP000298663"/>
    </source>
</evidence>
<protein>
    <recommendedName>
        <fullName evidence="9">Peptidase S8 pro-domain domain-containing protein</fullName>
    </recommendedName>
</protein>
<keyword evidence="7" id="KW-0325">Glycoprotein</keyword>
<keyword evidence="3" id="KW-0732">Signal</keyword>
<feature type="region of interest" description="Disordered" evidence="8">
    <location>
        <begin position="15"/>
        <end position="38"/>
    </location>
</feature>
<feature type="compositionally biased region" description="Low complexity" evidence="8">
    <location>
        <begin position="88"/>
        <end position="108"/>
    </location>
</feature>
<dbReference type="InterPro" id="IPR038466">
    <property type="entry name" value="S8_pro-domain_sf"/>
</dbReference>
<evidence type="ECO:0000259" key="9">
    <source>
        <dbReference type="Pfam" id="PF16470"/>
    </source>
</evidence>
<evidence type="ECO:0000256" key="2">
    <source>
        <dbReference type="ARBA" id="ARBA00022685"/>
    </source>
</evidence>
<dbReference type="GO" id="GO:0000139">
    <property type="term" value="C:Golgi membrane"/>
    <property type="evidence" value="ECO:0007669"/>
    <property type="project" value="TreeGrafter"/>
</dbReference>
<evidence type="ECO:0000313" key="10">
    <source>
        <dbReference type="EMBL" id="TKR94180.1"/>
    </source>
</evidence>
<dbReference type="SUPFAM" id="SSF54897">
    <property type="entry name" value="Protease propeptides/inhibitors"/>
    <property type="match status" value="1"/>
</dbReference>
<dbReference type="EMBL" id="AZBU02000002">
    <property type="protein sequence ID" value="TKR94180.1"/>
    <property type="molecule type" value="Genomic_DNA"/>
</dbReference>
<evidence type="ECO:0000256" key="1">
    <source>
        <dbReference type="ARBA" id="ARBA00022670"/>
    </source>
</evidence>
<sequence length="399" mass="45126">MSLILASPLSEVRASGCPCDPSAPSNSTSPPDVSPLSKPLYLRCSPDQHVLISDCRVPSTLSNRIPLATTRQILRRWFGEESPAMLFDSETPSTSSSSSVDSNPAKSAIQIDRPRLSMKLIRPSQMKFDRDKNGIFKLFASRVPLLQSLRPWGQRVSGGHSFGSNVSSSIFTRISRLKSDPPSSPPLADAEIAIPEEESTNRRPWRRRSLLMSLNLRNFVFLLTILSVVGFFPSGTFATTSPSYERESGYTTPSFRRAYTNTWALRIDGGDPEKADSLAKKYGYSNLGPVIPGDEYFLFEKTNQRRRSSRKLRSMKTSYITREPEVKWMEQMQSKRRVKRGYEQPRPKRYDSGGGFLRATVSVDRVVLLEPRRQGHLRRRISVEEIIQLRNRQIAEPKP</sequence>
<keyword evidence="6" id="KW-0865">Zymogen</keyword>
<keyword evidence="11" id="KW-1185">Reference proteome</keyword>
<dbReference type="GO" id="GO:0005802">
    <property type="term" value="C:trans-Golgi network"/>
    <property type="evidence" value="ECO:0007669"/>
    <property type="project" value="TreeGrafter"/>
</dbReference>
<evidence type="ECO:0000256" key="7">
    <source>
        <dbReference type="ARBA" id="ARBA00023180"/>
    </source>
</evidence>
<dbReference type="Proteomes" id="UP000298663">
    <property type="component" value="Unassembled WGS sequence"/>
</dbReference>
<dbReference type="GO" id="GO:0004252">
    <property type="term" value="F:serine-type endopeptidase activity"/>
    <property type="evidence" value="ECO:0007669"/>
    <property type="project" value="TreeGrafter"/>
</dbReference>
<reference evidence="10 11" key="1">
    <citation type="journal article" date="2015" name="Genome Biol.">
        <title>Comparative genomics of Steinernema reveals deeply conserved gene regulatory networks.</title>
        <authorList>
            <person name="Dillman A.R."/>
            <person name="Macchietto M."/>
            <person name="Porter C.F."/>
            <person name="Rogers A."/>
            <person name="Williams B."/>
            <person name="Antoshechkin I."/>
            <person name="Lee M.M."/>
            <person name="Goodwin Z."/>
            <person name="Lu X."/>
            <person name="Lewis E.E."/>
            <person name="Goodrich-Blair H."/>
            <person name="Stock S.P."/>
            <person name="Adams B.J."/>
            <person name="Sternberg P.W."/>
            <person name="Mortazavi A."/>
        </authorList>
    </citation>
    <scope>NUCLEOTIDE SEQUENCE [LARGE SCALE GENOMIC DNA]</scope>
    <source>
        <strain evidence="10 11">ALL</strain>
    </source>
</reference>
<keyword evidence="1" id="KW-0645">Protease</keyword>
<accession>A0A4U5PCY8</accession>
<dbReference type="OrthoDB" id="300641at2759"/>
<organism evidence="10 11">
    <name type="scientific">Steinernema carpocapsae</name>
    <name type="common">Entomopathogenic nematode</name>
    <dbReference type="NCBI Taxonomy" id="34508"/>
    <lineage>
        <taxon>Eukaryota</taxon>
        <taxon>Metazoa</taxon>
        <taxon>Ecdysozoa</taxon>
        <taxon>Nematoda</taxon>
        <taxon>Chromadorea</taxon>
        <taxon>Rhabditida</taxon>
        <taxon>Tylenchina</taxon>
        <taxon>Panagrolaimomorpha</taxon>
        <taxon>Strongyloidoidea</taxon>
        <taxon>Steinernematidae</taxon>
        <taxon>Steinernema</taxon>
    </lineage>
</organism>
<dbReference type="STRING" id="34508.A0A4U5PCY8"/>
<dbReference type="FunFam" id="3.30.70.850:FF:000001">
    <property type="entry name" value="Proprotein convertase subtilisin/kexin type 5"/>
    <property type="match status" value="1"/>
</dbReference>
<feature type="region of interest" description="Disordered" evidence="8">
    <location>
        <begin position="178"/>
        <end position="199"/>
    </location>
</feature>
<dbReference type="InterPro" id="IPR032815">
    <property type="entry name" value="S8_pro-domain"/>
</dbReference>
<evidence type="ECO:0000256" key="3">
    <source>
        <dbReference type="ARBA" id="ARBA00022729"/>
    </source>
</evidence>
<evidence type="ECO:0000256" key="8">
    <source>
        <dbReference type="SAM" id="MobiDB-lite"/>
    </source>
</evidence>
<feature type="region of interest" description="Disordered" evidence="8">
    <location>
        <begin position="86"/>
        <end position="109"/>
    </location>
</feature>